<evidence type="ECO:0000313" key="6">
    <source>
        <dbReference type="Proteomes" id="UP000311919"/>
    </source>
</evidence>
<dbReference type="GO" id="GO:0051301">
    <property type="term" value="P:cell division"/>
    <property type="evidence" value="ECO:0007669"/>
    <property type="project" value="UniProtKB-KW"/>
</dbReference>
<dbReference type="GO" id="GO:0000226">
    <property type="term" value="P:microtubule cytoskeleton organization"/>
    <property type="evidence" value="ECO:0007669"/>
    <property type="project" value="TreeGrafter"/>
</dbReference>
<sequence length="347" mass="39032">MKVTVCFDDVKVVVPCGNGDILIRELAEMALLRFQKSTASLLHTKCCIDQNVVTLCTGGSQIKSLEEGQKSERRNLEQQHHQHWMELDQSNNDSHIQLDNGNVSWKSNIDSDYELDSLRLARDGGILDWDDRVVDVLDDRELLIVNFRRKLPTSLPNTLIHPNELPYSSCNHRKSPQNESVLFTNDDSLVRNQSNLSTSVNNSSLAPSSSSLFKITSSPLSLTVCSPSVTGRILCDTGVTYVQLPYPQRQQQTFQIIAPSSSSVDVTYSTPQRSQFYSDHQQISPLSRRGCLEESCDCFCLTESDINAKETMFPKDNEVKLNQTGHFQNIKPTGYNQYTSHPITTLI</sequence>
<dbReference type="GO" id="GO:0043296">
    <property type="term" value="C:apical junction complex"/>
    <property type="evidence" value="ECO:0007669"/>
    <property type="project" value="TreeGrafter"/>
</dbReference>
<keyword evidence="3" id="KW-0131">Cell cycle</keyword>
<evidence type="ECO:0000256" key="1">
    <source>
        <dbReference type="ARBA" id="ARBA00022618"/>
    </source>
</evidence>
<dbReference type="GO" id="GO:0016324">
    <property type="term" value="C:apical plasma membrane"/>
    <property type="evidence" value="ECO:0007669"/>
    <property type="project" value="TreeGrafter"/>
</dbReference>
<dbReference type="GO" id="GO:0035091">
    <property type="term" value="F:phosphatidylinositol binding"/>
    <property type="evidence" value="ECO:0007669"/>
    <property type="project" value="TreeGrafter"/>
</dbReference>
<keyword evidence="2" id="KW-0677">Repeat</keyword>
<evidence type="ECO:0000313" key="5">
    <source>
        <dbReference type="EMBL" id="TNN09925.1"/>
    </source>
</evidence>
<dbReference type="InterPro" id="IPR021922">
    <property type="entry name" value="Par3/HAL_N"/>
</dbReference>
<dbReference type="STRING" id="6182.A0A4Z2D090"/>
<dbReference type="GO" id="GO:0008104">
    <property type="term" value="P:intracellular protein localization"/>
    <property type="evidence" value="ECO:0007669"/>
    <property type="project" value="TreeGrafter"/>
</dbReference>
<proteinExistence type="predicted"/>
<reference evidence="5 6" key="1">
    <citation type="submission" date="2019-03" db="EMBL/GenBank/DDBJ databases">
        <title>An improved genome assembly of the fluke Schistosoma japonicum.</title>
        <authorList>
            <person name="Hu W."/>
            <person name="Luo F."/>
            <person name="Yin M."/>
            <person name="Mo X."/>
            <person name="Sun C."/>
            <person name="Wu Q."/>
            <person name="Zhu B."/>
            <person name="Xiang M."/>
            <person name="Wang J."/>
            <person name="Wang Y."/>
            <person name="Zhang T."/>
            <person name="Xu B."/>
            <person name="Zheng H."/>
            <person name="Feng Z."/>
        </authorList>
    </citation>
    <scope>NUCLEOTIDE SEQUENCE [LARGE SCALE GENOMIC DNA]</scope>
    <source>
        <strain evidence="5">HuSjv2</strain>
        <tissue evidence="5">Worms</tissue>
    </source>
</reference>
<dbReference type="EMBL" id="SKCS01000383">
    <property type="protein sequence ID" value="TNN09925.1"/>
    <property type="molecule type" value="Genomic_DNA"/>
</dbReference>
<keyword evidence="1" id="KW-0132">Cell division</keyword>
<dbReference type="OrthoDB" id="6283822at2759"/>
<accession>A0A4Z2D090</accession>
<dbReference type="InterPro" id="IPR052213">
    <property type="entry name" value="PAR3"/>
</dbReference>
<dbReference type="GO" id="GO:0007155">
    <property type="term" value="P:cell adhesion"/>
    <property type="evidence" value="ECO:0007669"/>
    <property type="project" value="TreeGrafter"/>
</dbReference>
<organism evidence="5 6">
    <name type="scientific">Schistosoma japonicum</name>
    <name type="common">Blood fluke</name>
    <dbReference type="NCBI Taxonomy" id="6182"/>
    <lineage>
        <taxon>Eukaryota</taxon>
        <taxon>Metazoa</taxon>
        <taxon>Spiralia</taxon>
        <taxon>Lophotrochozoa</taxon>
        <taxon>Platyhelminthes</taxon>
        <taxon>Trematoda</taxon>
        <taxon>Digenea</taxon>
        <taxon>Strigeidida</taxon>
        <taxon>Schistosomatoidea</taxon>
        <taxon>Schistosomatidae</taxon>
        <taxon>Schistosoma</taxon>
    </lineage>
</organism>
<name>A0A4Z2D090_SCHJA</name>
<dbReference type="PANTHER" id="PTHR16484">
    <property type="entry name" value="PARTITIONING DEFECTIVE 3 RELATED"/>
    <property type="match status" value="1"/>
</dbReference>
<evidence type="ECO:0000256" key="3">
    <source>
        <dbReference type="ARBA" id="ARBA00023306"/>
    </source>
</evidence>
<comment type="caution">
    <text evidence="5">The sequence shown here is derived from an EMBL/GenBank/DDBJ whole genome shotgun (WGS) entry which is preliminary data.</text>
</comment>
<feature type="domain" description="Par3/HAL N-terminal" evidence="4">
    <location>
        <begin position="1"/>
        <end position="40"/>
    </location>
</feature>
<feature type="non-terminal residue" evidence="5">
    <location>
        <position position="347"/>
    </location>
</feature>
<dbReference type="PANTHER" id="PTHR16484:SF17">
    <property type="entry name" value="BAZOOKA, ISOFORM B"/>
    <property type="match status" value="1"/>
</dbReference>
<evidence type="ECO:0000256" key="2">
    <source>
        <dbReference type="ARBA" id="ARBA00022737"/>
    </source>
</evidence>
<dbReference type="GO" id="GO:0005938">
    <property type="term" value="C:cell cortex"/>
    <property type="evidence" value="ECO:0007669"/>
    <property type="project" value="TreeGrafter"/>
</dbReference>
<dbReference type="AlphaFoldDB" id="A0A4Z2D090"/>
<gene>
    <name evidence="5" type="ORF">EWB00_005886</name>
</gene>
<dbReference type="GO" id="GO:0051660">
    <property type="term" value="P:establishment of centrosome localization"/>
    <property type="evidence" value="ECO:0007669"/>
    <property type="project" value="TreeGrafter"/>
</dbReference>
<dbReference type="Gene3D" id="3.10.20.90">
    <property type="entry name" value="Phosphatidylinositol 3-kinase Catalytic Subunit, Chain A, domain 1"/>
    <property type="match status" value="1"/>
</dbReference>
<dbReference type="Pfam" id="PF12053">
    <property type="entry name" value="Par3_HAL_N_term"/>
    <property type="match status" value="2"/>
</dbReference>
<dbReference type="Proteomes" id="UP000311919">
    <property type="component" value="Unassembled WGS sequence"/>
</dbReference>
<dbReference type="GO" id="GO:0045197">
    <property type="term" value="P:establishment or maintenance of epithelial cell apical/basal polarity"/>
    <property type="evidence" value="ECO:0007669"/>
    <property type="project" value="TreeGrafter"/>
</dbReference>
<protein>
    <submittedName>
        <fullName evidence="5">Partitioning defective 3 isoform X1</fullName>
    </submittedName>
</protein>
<dbReference type="GO" id="GO:0030010">
    <property type="term" value="P:establishment of cell polarity"/>
    <property type="evidence" value="ECO:0007669"/>
    <property type="project" value="TreeGrafter"/>
</dbReference>
<dbReference type="GO" id="GO:0005912">
    <property type="term" value="C:adherens junction"/>
    <property type="evidence" value="ECO:0007669"/>
    <property type="project" value="TreeGrafter"/>
</dbReference>
<evidence type="ECO:0000259" key="4">
    <source>
        <dbReference type="Pfam" id="PF12053"/>
    </source>
</evidence>
<feature type="domain" description="Par3/HAL N-terminal" evidence="4">
    <location>
        <begin position="122"/>
        <end position="148"/>
    </location>
</feature>
<keyword evidence="6" id="KW-1185">Reference proteome</keyword>